<protein>
    <submittedName>
        <fullName evidence="1">Uncharacterized protein</fullName>
    </submittedName>
</protein>
<organism evidence="1 2">
    <name type="scientific">Papaver atlanticum</name>
    <dbReference type="NCBI Taxonomy" id="357466"/>
    <lineage>
        <taxon>Eukaryota</taxon>
        <taxon>Viridiplantae</taxon>
        <taxon>Streptophyta</taxon>
        <taxon>Embryophyta</taxon>
        <taxon>Tracheophyta</taxon>
        <taxon>Spermatophyta</taxon>
        <taxon>Magnoliopsida</taxon>
        <taxon>Ranunculales</taxon>
        <taxon>Papaveraceae</taxon>
        <taxon>Papaveroideae</taxon>
        <taxon>Papaver</taxon>
    </lineage>
</organism>
<dbReference type="Proteomes" id="UP001202328">
    <property type="component" value="Unassembled WGS sequence"/>
</dbReference>
<evidence type="ECO:0000313" key="2">
    <source>
        <dbReference type="Proteomes" id="UP001202328"/>
    </source>
</evidence>
<keyword evidence="2" id="KW-1185">Reference proteome</keyword>
<evidence type="ECO:0000313" key="1">
    <source>
        <dbReference type="EMBL" id="KAI3850762.1"/>
    </source>
</evidence>
<gene>
    <name evidence="1" type="ORF">MKW98_030822</name>
</gene>
<reference evidence="1" key="1">
    <citation type="submission" date="2022-04" db="EMBL/GenBank/DDBJ databases">
        <title>A functionally conserved STORR gene fusion in Papaver species that diverged 16.8 million years ago.</title>
        <authorList>
            <person name="Catania T."/>
        </authorList>
    </citation>
    <scope>NUCLEOTIDE SEQUENCE</scope>
    <source>
        <strain evidence="1">S-188037</strain>
    </source>
</reference>
<accession>A0AAD4X721</accession>
<name>A0AAD4X721_9MAGN</name>
<proteinExistence type="predicted"/>
<dbReference type="EMBL" id="JAJJMB010015994">
    <property type="protein sequence ID" value="KAI3850762.1"/>
    <property type="molecule type" value="Genomic_DNA"/>
</dbReference>
<sequence length="180" mass="21128">MDISARLKKLADTNEKKLQPLKLKIKRAIEKKDKEEILIQARNMVRRNKEEVTNYRQVSDRLDSLYGFLDEKPWLENIYHSIPTLHESVDSFITTRNLQKMMETIDQVEEKYFNEKILAEFRIWAASKGTPILVSEDEEINTLIQQVTDECELDAGSRPSESSRDLSPEVTREKKWCVIL</sequence>
<comment type="caution">
    <text evidence="1">The sequence shown here is derived from an EMBL/GenBank/DDBJ whole genome shotgun (WGS) entry which is preliminary data.</text>
</comment>
<dbReference type="AlphaFoldDB" id="A0AAD4X721"/>